<evidence type="ECO:0000313" key="1">
    <source>
        <dbReference type="EMBL" id="NYF78496.1"/>
    </source>
</evidence>
<name>A0A7Y9PEM8_9BACT</name>
<evidence type="ECO:0008006" key="3">
    <source>
        <dbReference type="Google" id="ProtNLM"/>
    </source>
</evidence>
<dbReference type="Proteomes" id="UP000589520">
    <property type="component" value="Unassembled WGS sequence"/>
</dbReference>
<evidence type="ECO:0000313" key="2">
    <source>
        <dbReference type="Proteomes" id="UP000589520"/>
    </source>
</evidence>
<dbReference type="InterPro" id="IPR007460">
    <property type="entry name" value="BrnT_toxin"/>
</dbReference>
<dbReference type="AlphaFoldDB" id="A0A7Y9PEM8"/>
<protein>
    <recommendedName>
        <fullName evidence="3">BrnT family toxin</fullName>
    </recommendedName>
</protein>
<dbReference type="Gene3D" id="3.10.450.530">
    <property type="entry name" value="Ribonuclease toxin, BrnT, of type II toxin-antitoxin system"/>
    <property type="match status" value="1"/>
</dbReference>
<sequence>MDLAFLYQGQRFVWDIDKASANLAKHGVAFEKACEVFFDPFLRLQDASVGGEQRDAVTGLADDWTLLFVVHVVREEAGIRIISARPATARERKTYEDSE</sequence>
<organism evidence="1 2">
    <name type="scientific">Granulicella arctica</name>
    <dbReference type="NCBI Taxonomy" id="940613"/>
    <lineage>
        <taxon>Bacteria</taxon>
        <taxon>Pseudomonadati</taxon>
        <taxon>Acidobacteriota</taxon>
        <taxon>Terriglobia</taxon>
        <taxon>Terriglobales</taxon>
        <taxon>Acidobacteriaceae</taxon>
        <taxon>Granulicella</taxon>
    </lineage>
</organism>
<gene>
    <name evidence="1" type="ORF">HDF17_000783</name>
</gene>
<reference evidence="1 2" key="1">
    <citation type="submission" date="2020-07" db="EMBL/GenBank/DDBJ databases">
        <title>Genomic Encyclopedia of Type Strains, Phase IV (KMG-V): Genome sequencing to study the core and pangenomes of soil and plant-associated prokaryotes.</title>
        <authorList>
            <person name="Whitman W."/>
        </authorList>
    </citation>
    <scope>NUCLEOTIDE SEQUENCE [LARGE SCALE GENOMIC DNA]</scope>
    <source>
        <strain evidence="1 2">X4EP2</strain>
    </source>
</reference>
<proteinExistence type="predicted"/>
<dbReference type="RefSeq" id="WP_179487940.1">
    <property type="nucleotide sequence ID" value="NZ_JACCCW010000001.1"/>
</dbReference>
<comment type="caution">
    <text evidence="1">The sequence shown here is derived from an EMBL/GenBank/DDBJ whole genome shotgun (WGS) entry which is preliminary data.</text>
</comment>
<accession>A0A7Y9PEM8</accession>
<dbReference type="InterPro" id="IPR038573">
    <property type="entry name" value="BrnT_sf"/>
</dbReference>
<dbReference type="EMBL" id="JACCCW010000001">
    <property type="protein sequence ID" value="NYF78496.1"/>
    <property type="molecule type" value="Genomic_DNA"/>
</dbReference>
<keyword evidence="2" id="KW-1185">Reference proteome</keyword>
<dbReference type="Pfam" id="PF04365">
    <property type="entry name" value="BrnT_toxin"/>
    <property type="match status" value="1"/>
</dbReference>